<evidence type="ECO:0000313" key="2">
    <source>
        <dbReference type="Proteomes" id="UP001365931"/>
    </source>
</evidence>
<sequence length="80" mass="9012">MSTVFIGNGYDSTDVETTLIHAPLWWHGNGLSKTASGYGKKIETSHKVHYKGRLRRVYCDVYSNAGSYYVIVKGEKITVR</sequence>
<accession>A0ACD5FS06</accession>
<dbReference type="EMBL" id="PQ360875">
    <property type="protein sequence ID" value="XKX17671.1"/>
    <property type="molecule type" value="Genomic_DNA"/>
</dbReference>
<organism evidence="1 2">
    <name type="scientific">Klebsiella phage phi1_175008</name>
    <dbReference type="NCBI Taxonomy" id="3127744"/>
    <lineage>
        <taxon>Viruses</taxon>
        <taxon>Duplodnaviria</taxon>
        <taxon>Heunggongvirae</taxon>
        <taxon>Uroviricota</taxon>
        <taxon>Caudoviricetes</taxon>
        <taxon>Stephanstirmvirinae</taxon>
    </lineage>
</organism>
<proteinExistence type="predicted"/>
<gene>
    <name evidence="1" type="ORF">MVUOKPPV_CDS0274</name>
</gene>
<dbReference type="Proteomes" id="UP001365931">
    <property type="component" value="Segment"/>
</dbReference>
<name>A0ACD5FS06_9CAUD</name>
<reference evidence="1" key="1">
    <citation type="submission" date="2024-09" db="EMBL/GenBank/DDBJ databases">
        <title>The complete genome of Klebsiella pneumoniae phage phi1_175008.</title>
        <authorList>
            <person name="Li J."/>
            <person name="Feng Y."/>
            <person name="Zong Z."/>
        </authorList>
    </citation>
    <scope>NUCLEOTIDE SEQUENCE</scope>
</reference>
<protein>
    <submittedName>
        <fullName evidence="1">Uncharacterized protein</fullName>
    </submittedName>
</protein>
<evidence type="ECO:0000313" key="1">
    <source>
        <dbReference type="EMBL" id="XKX17671.1"/>
    </source>
</evidence>